<feature type="compositionally biased region" description="Basic and acidic residues" evidence="6">
    <location>
        <begin position="25"/>
        <end position="39"/>
    </location>
</feature>
<feature type="domain" description="C3H1-type" evidence="7">
    <location>
        <begin position="67"/>
        <end position="95"/>
    </location>
</feature>
<dbReference type="GO" id="GO:0003723">
    <property type="term" value="F:RNA binding"/>
    <property type="evidence" value="ECO:0007669"/>
    <property type="project" value="InterPro"/>
</dbReference>
<evidence type="ECO:0000256" key="1">
    <source>
        <dbReference type="ARBA" id="ARBA00022723"/>
    </source>
</evidence>
<organism evidence="8 9">
    <name type="scientific">Babesia gibsoni</name>
    <dbReference type="NCBI Taxonomy" id="33632"/>
    <lineage>
        <taxon>Eukaryota</taxon>
        <taxon>Sar</taxon>
        <taxon>Alveolata</taxon>
        <taxon>Apicomplexa</taxon>
        <taxon>Aconoidasida</taxon>
        <taxon>Piroplasmida</taxon>
        <taxon>Babesiidae</taxon>
        <taxon>Babesia</taxon>
    </lineage>
</organism>
<dbReference type="GO" id="GO:0005634">
    <property type="term" value="C:nucleus"/>
    <property type="evidence" value="ECO:0007669"/>
    <property type="project" value="TreeGrafter"/>
</dbReference>
<keyword evidence="1 5" id="KW-0479">Metal-binding</keyword>
<keyword evidence="9" id="KW-1185">Reference proteome</keyword>
<evidence type="ECO:0000313" key="9">
    <source>
        <dbReference type="Proteomes" id="UP001230268"/>
    </source>
</evidence>
<gene>
    <name evidence="8" type="ORF">BgAZ_300820</name>
</gene>
<dbReference type="Pfam" id="PF00642">
    <property type="entry name" value="zf-CCCH"/>
    <property type="match status" value="1"/>
</dbReference>
<dbReference type="GO" id="GO:0008270">
    <property type="term" value="F:zinc ion binding"/>
    <property type="evidence" value="ECO:0007669"/>
    <property type="project" value="UniProtKB-KW"/>
</dbReference>
<evidence type="ECO:0000256" key="3">
    <source>
        <dbReference type="ARBA" id="ARBA00022771"/>
    </source>
</evidence>
<dbReference type="InterPro" id="IPR000571">
    <property type="entry name" value="Znf_CCCH"/>
</dbReference>
<evidence type="ECO:0000313" key="8">
    <source>
        <dbReference type="EMBL" id="KAK1442564.1"/>
    </source>
</evidence>
<dbReference type="Pfam" id="PF14608">
    <property type="entry name" value="zf-CCCH_2"/>
    <property type="match status" value="2"/>
</dbReference>
<evidence type="ECO:0000256" key="5">
    <source>
        <dbReference type="PROSITE-ProRule" id="PRU00723"/>
    </source>
</evidence>
<keyword evidence="3 5" id="KW-0863">Zinc-finger</keyword>
<dbReference type="InterPro" id="IPR036855">
    <property type="entry name" value="Znf_CCCH_sf"/>
</dbReference>
<dbReference type="InterPro" id="IPR045124">
    <property type="entry name" value="Su(sable)-like"/>
</dbReference>
<feature type="domain" description="C3H1-type" evidence="7">
    <location>
        <begin position="132"/>
        <end position="154"/>
    </location>
</feature>
<feature type="zinc finger region" description="C3H1-type" evidence="5">
    <location>
        <begin position="132"/>
        <end position="154"/>
    </location>
</feature>
<dbReference type="AlphaFoldDB" id="A0AAD8PDB3"/>
<dbReference type="PANTHER" id="PTHR13119">
    <property type="entry name" value="ZINC FINGER CCCH DOMAIN-CONTAINING PROTEI"/>
    <property type="match status" value="1"/>
</dbReference>
<evidence type="ECO:0000256" key="6">
    <source>
        <dbReference type="SAM" id="MobiDB-lite"/>
    </source>
</evidence>
<sequence length="240" mass="27580">MVSVDHASSNLTDDVSTKKKRKRSKEAAERKRQKYLEILRRRRENKVSKSQTAAPNDVSAPLATSGRVEKRICKYFYRTGACNHGENCSFSHDCIPLNKKELKLCSFYLRGTPACKYSDEECKFSHNPSLFLCRHVVIQGTCDNEQCMFQHPDADSIDALDDAEKLRFCYNNKRYLTSLLANTLGLKLEATAGTTADDTDDHRALLSQMYMDESQLQSLPWYLNYIYTLVKRDNELYETS</sequence>
<dbReference type="PANTHER" id="PTHR13119:SF12">
    <property type="entry name" value="PROTEIN SUPPRESSOR OF SABLE"/>
    <property type="match status" value="1"/>
</dbReference>
<name>A0AAD8PDB3_BABGI</name>
<dbReference type="Proteomes" id="UP001230268">
    <property type="component" value="Unassembled WGS sequence"/>
</dbReference>
<feature type="zinc finger region" description="C3H1-type" evidence="5">
    <location>
        <begin position="67"/>
        <end position="95"/>
    </location>
</feature>
<dbReference type="Gene3D" id="6.10.250.3220">
    <property type="match status" value="1"/>
</dbReference>
<evidence type="ECO:0000256" key="2">
    <source>
        <dbReference type="ARBA" id="ARBA00022737"/>
    </source>
</evidence>
<protein>
    <recommendedName>
        <fullName evidence="7">C3H1-type domain-containing protein</fullName>
    </recommendedName>
</protein>
<dbReference type="PROSITE" id="PS50103">
    <property type="entry name" value="ZF_C3H1"/>
    <property type="match status" value="3"/>
</dbReference>
<feature type="zinc finger region" description="C3H1-type" evidence="5">
    <location>
        <begin position="99"/>
        <end position="129"/>
    </location>
</feature>
<feature type="compositionally biased region" description="Polar residues" evidence="6">
    <location>
        <begin position="1"/>
        <end position="14"/>
    </location>
</feature>
<dbReference type="Gene3D" id="4.10.1000.10">
    <property type="entry name" value="Zinc finger, CCCH-type"/>
    <property type="match status" value="1"/>
</dbReference>
<dbReference type="SMART" id="SM00356">
    <property type="entry name" value="ZnF_C3H1"/>
    <property type="match status" value="3"/>
</dbReference>
<evidence type="ECO:0000256" key="4">
    <source>
        <dbReference type="ARBA" id="ARBA00022833"/>
    </source>
</evidence>
<keyword evidence="4 5" id="KW-0862">Zinc</keyword>
<dbReference type="GO" id="GO:0045892">
    <property type="term" value="P:negative regulation of DNA-templated transcription"/>
    <property type="evidence" value="ECO:0007669"/>
    <property type="project" value="InterPro"/>
</dbReference>
<dbReference type="SUPFAM" id="SSF90229">
    <property type="entry name" value="CCCH zinc finger"/>
    <property type="match status" value="1"/>
</dbReference>
<feature type="region of interest" description="Disordered" evidence="6">
    <location>
        <begin position="1"/>
        <end position="61"/>
    </location>
</feature>
<evidence type="ECO:0000259" key="7">
    <source>
        <dbReference type="PROSITE" id="PS50103"/>
    </source>
</evidence>
<feature type="domain" description="C3H1-type" evidence="7">
    <location>
        <begin position="99"/>
        <end position="129"/>
    </location>
</feature>
<keyword evidence="2" id="KW-0677">Repeat</keyword>
<comment type="caution">
    <text evidence="8">The sequence shown here is derived from an EMBL/GenBank/DDBJ whole genome shotgun (WGS) entry which is preliminary data.</text>
</comment>
<accession>A0AAD8PDB3</accession>
<reference evidence="8" key="1">
    <citation type="submission" date="2023-08" db="EMBL/GenBank/DDBJ databases">
        <title>Draft sequence of the Babesia gibsoni genome.</title>
        <authorList>
            <person name="Yamagishi J.Y."/>
            <person name="Xuan X.X."/>
        </authorList>
    </citation>
    <scope>NUCLEOTIDE SEQUENCE</scope>
    <source>
        <strain evidence="8">Azabu</strain>
    </source>
</reference>
<dbReference type="EMBL" id="JAVEPI010000003">
    <property type="protein sequence ID" value="KAK1442564.1"/>
    <property type="molecule type" value="Genomic_DNA"/>
</dbReference>
<proteinExistence type="predicted"/>